<evidence type="ECO:0000313" key="1">
    <source>
        <dbReference type="EMBL" id="KIK41792.1"/>
    </source>
</evidence>
<organism evidence="1 2">
    <name type="scientific">Suillus luteus UH-Slu-Lm8-n1</name>
    <dbReference type="NCBI Taxonomy" id="930992"/>
    <lineage>
        <taxon>Eukaryota</taxon>
        <taxon>Fungi</taxon>
        <taxon>Dikarya</taxon>
        <taxon>Basidiomycota</taxon>
        <taxon>Agaricomycotina</taxon>
        <taxon>Agaricomycetes</taxon>
        <taxon>Agaricomycetidae</taxon>
        <taxon>Boletales</taxon>
        <taxon>Suillineae</taxon>
        <taxon>Suillaceae</taxon>
        <taxon>Suillus</taxon>
    </lineage>
</organism>
<dbReference type="InParanoid" id="A0A0D0B5N4"/>
<gene>
    <name evidence="1" type="ORF">CY34DRAFT_805671</name>
</gene>
<proteinExistence type="predicted"/>
<reference evidence="2" key="2">
    <citation type="submission" date="2015-01" db="EMBL/GenBank/DDBJ databases">
        <title>Evolutionary Origins and Diversification of the Mycorrhizal Mutualists.</title>
        <authorList>
            <consortium name="DOE Joint Genome Institute"/>
            <consortium name="Mycorrhizal Genomics Consortium"/>
            <person name="Kohler A."/>
            <person name="Kuo A."/>
            <person name="Nagy L.G."/>
            <person name="Floudas D."/>
            <person name="Copeland A."/>
            <person name="Barry K.W."/>
            <person name="Cichocki N."/>
            <person name="Veneault-Fourrey C."/>
            <person name="LaButti K."/>
            <person name="Lindquist E.A."/>
            <person name="Lipzen A."/>
            <person name="Lundell T."/>
            <person name="Morin E."/>
            <person name="Murat C."/>
            <person name="Riley R."/>
            <person name="Ohm R."/>
            <person name="Sun H."/>
            <person name="Tunlid A."/>
            <person name="Henrissat B."/>
            <person name="Grigoriev I.V."/>
            <person name="Hibbett D.S."/>
            <person name="Martin F."/>
        </authorList>
    </citation>
    <scope>NUCLEOTIDE SEQUENCE [LARGE SCALE GENOMIC DNA]</scope>
    <source>
        <strain evidence="2">UH-Slu-Lm8-n1</strain>
    </source>
</reference>
<dbReference type="AlphaFoldDB" id="A0A0D0B5N4"/>
<dbReference type="Proteomes" id="UP000054485">
    <property type="component" value="Unassembled WGS sequence"/>
</dbReference>
<protein>
    <submittedName>
        <fullName evidence="1">Uncharacterized protein</fullName>
    </submittedName>
</protein>
<keyword evidence="2" id="KW-1185">Reference proteome</keyword>
<name>A0A0D0B5N4_9AGAM</name>
<reference evidence="1 2" key="1">
    <citation type="submission" date="2014-04" db="EMBL/GenBank/DDBJ databases">
        <authorList>
            <consortium name="DOE Joint Genome Institute"/>
            <person name="Kuo A."/>
            <person name="Ruytinx J."/>
            <person name="Rineau F."/>
            <person name="Colpaert J."/>
            <person name="Kohler A."/>
            <person name="Nagy L.G."/>
            <person name="Floudas D."/>
            <person name="Copeland A."/>
            <person name="Barry K.W."/>
            <person name="Cichocki N."/>
            <person name="Veneault-Fourrey C."/>
            <person name="LaButti K."/>
            <person name="Lindquist E.A."/>
            <person name="Lipzen A."/>
            <person name="Lundell T."/>
            <person name="Morin E."/>
            <person name="Murat C."/>
            <person name="Sun H."/>
            <person name="Tunlid A."/>
            <person name="Henrissat B."/>
            <person name="Grigoriev I.V."/>
            <person name="Hibbett D.S."/>
            <person name="Martin F."/>
            <person name="Nordberg H.P."/>
            <person name="Cantor M.N."/>
            <person name="Hua S.X."/>
        </authorList>
    </citation>
    <scope>NUCLEOTIDE SEQUENCE [LARGE SCALE GENOMIC DNA]</scope>
    <source>
        <strain evidence="1 2">UH-Slu-Lm8-n1</strain>
    </source>
</reference>
<dbReference type="HOGENOM" id="CLU_2528956_0_0_1"/>
<evidence type="ECO:0000313" key="2">
    <source>
        <dbReference type="Proteomes" id="UP000054485"/>
    </source>
</evidence>
<accession>A0A0D0B5N4</accession>
<dbReference type="EMBL" id="KN835258">
    <property type="protein sequence ID" value="KIK41792.1"/>
    <property type="molecule type" value="Genomic_DNA"/>
</dbReference>
<sequence>MSRKHPEPNSSLSPDSSGTEYSWAICVPQGETVRTLPKVRAGLRESYKRLSACTPFDYHNHYYTLAHTSSLVQIIHDGRCKEGC</sequence>